<sequence>MYITGAGALLTSPLRNFYVNGASSSNVDMTVTSSATVTAGTYNWYFDAPLVGTSNEISISSQSFVRAQTSNFVMASTGSLWLTVTGSSILTAISNNNLEVDGDCGMLRVAFTSSTITAAVNNIFVGGSILSDLTPNYVYMTTAT</sequence>
<evidence type="ECO:0000313" key="2">
    <source>
        <dbReference type="Proteomes" id="UP000051952"/>
    </source>
</evidence>
<keyword evidence="1" id="KW-0812">Transmembrane</keyword>
<feature type="non-terminal residue" evidence="1">
    <location>
        <position position="144"/>
    </location>
</feature>
<keyword evidence="2" id="KW-1185">Reference proteome</keyword>
<reference evidence="2" key="1">
    <citation type="submission" date="2015-09" db="EMBL/GenBank/DDBJ databases">
        <authorList>
            <consortium name="Pathogen Informatics"/>
        </authorList>
    </citation>
    <scope>NUCLEOTIDE SEQUENCE [LARGE SCALE GENOMIC DNA]</scope>
    <source>
        <strain evidence="2">Lake Konstanz</strain>
    </source>
</reference>
<dbReference type="EMBL" id="CYKH01000159">
    <property type="protein sequence ID" value="CUE73897.1"/>
    <property type="molecule type" value="Genomic_DNA"/>
</dbReference>
<keyword evidence="1" id="KW-0472">Membrane</keyword>
<dbReference type="VEuPathDB" id="TriTrypDB:BSAL_55490"/>
<gene>
    <name evidence="1" type="ORF">BSAL_55490</name>
</gene>
<name>A0A0S4IMI9_BODSA</name>
<dbReference type="Proteomes" id="UP000051952">
    <property type="component" value="Unassembled WGS sequence"/>
</dbReference>
<protein>
    <submittedName>
        <fullName evidence="1">Transmembrane protein, putative</fullName>
    </submittedName>
</protein>
<organism evidence="1 2">
    <name type="scientific">Bodo saltans</name>
    <name type="common">Flagellated protozoan</name>
    <dbReference type="NCBI Taxonomy" id="75058"/>
    <lineage>
        <taxon>Eukaryota</taxon>
        <taxon>Discoba</taxon>
        <taxon>Euglenozoa</taxon>
        <taxon>Kinetoplastea</taxon>
        <taxon>Metakinetoplastina</taxon>
        <taxon>Eubodonida</taxon>
        <taxon>Bodonidae</taxon>
        <taxon>Bodo</taxon>
    </lineage>
</organism>
<accession>A0A0S4IMI9</accession>
<evidence type="ECO:0000313" key="1">
    <source>
        <dbReference type="EMBL" id="CUE73897.1"/>
    </source>
</evidence>
<proteinExistence type="predicted"/>
<dbReference type="AlphaFoldDB" id="A0A0S4IMI9"/>